<dbReference type="PANTHER" id="PTHR33021">
    <property type="entry name" value="BLUE COPPER PROTEIN"/>
    <property type="match status" value="1"/>
</dbReference>
<evidence type="ECO:0000313" key="2">
    <source>
        <dbReference type="Proteomes" id="UP000813463"/>
    </source>
</evidence>
<organism evidence="2 3">
    <name type="scientific">Spinacia oleracea</name>
    <name type="common">Spinach</name>
    <dbReference type="NCBI Taxonomy" id="3562"/>
    <lineage>
        <taxon>Eukaryota</taxon>
        <taxon>Viridiplantae</taxon>
        <taxon>Streptophyta</taxon>
        <taxon>Embryophyta</taxon>
        <taxon>Tracheophyta</taxon>
        <taxon>Spermatophyta</taxon>
        <taxon>Magnoliopsida</taxon>
        <taxon>eudicotyledons</taxon>
        <taxon>Gunneridae</taxon>
        <taxon>Pentapetalae</taxon>
        <taxon>Caryophyllales</taxon>
        <taxon>Chenopodiaceae</taxon>
        <taxon>Chenopodioideae</taxon>
        <taxon>Anserineae</taxon>
        <taxon>Spinacia</taxon>
    </lineage>
</organism>
<name>A0A9R0JZ94_SPIOL</name>
<gene>
    <name evidence="3" type="primary">LOC130459080</name>
</gene>
<dbReference type="Proteomes" id="UP000813463">
    <property type="component" value="Chromosome 4"/>
</dbReference>
<dbReference type="PROSITE" id="PS51485">
    <property type="entry name" value="PHYTOCYANIN"/>
    <property type="match status" value="1"/>
</dbReference>
<dbReference type="SUPFAM" id="SSF49503">
    <property type="entry name" value="Cupredoxins"/>
    <property type="match status" value="1"/>
</dbReference>
<sequence length="126" mass="13761">MAQGIVSAKLVLLLVVGILYLLTITKPAYATVFTVGDAKGWTFNVKNWPEGKSFKAGDVLAFNYDKERHNVVVVSKEGYDKCYEPTPSKVYQTGNEKISLASGPNYFICSFPAHCHNGVKIAVNAS</sequence>
<dbReference type="InterPro" id="IPR041844">
    <property type="entry name" value="Plantacyanin"/>
</dbReference>
<dbReference type="CDD" id="cd11013">
    <property type="entry name" value="Plantacyanin"/>
    <property type="match status" value="1"/>
</dbReference>
<dbReference type="AlphaFoldDB" id="A0A9R0JZ94"/>
<dbReference type="Gene3D" id="2.60.40.420">
    <property type="entry name" value="Cupredoxins - blue copper proteins"/>
    <property type="match status" value="1"/>
</dbReference>
<dbReference type="GeneID" id="130459080"/>
<protein>
    <submittedName>
        <fullName evidence="3">Basic blue protein</fullName>
    </submittedName>
</protein>
<dbReference type="PANTHER" id="PTHR33021:SF341">
    <property type="entry name" value="BASIC BLUE PROTEIN-LIKE"/>
    <property type="match status" value="1"/>
</dbReference>
<keyword evidence="2" id="KW-1185">Reference proteome</keyword>
<dbReference type="InterPro" id="IPR003245">
    <property type="entry name" value="Phytocyanin_dom"/>
</dbReference>
<dbReference type="InterPro" id="IPR008972">
    <property type="entry name" value="Cupredoxin"/>
</dbReference>
<dbReference type="InterPro" id="IPR039391">
    <property type="entry name" value="Phytocyanin-like"/>
</dbReference>
<dbReference type="RefSeq" id="XP_021852626.2">
    <property type="nucleotide sequence ID" value="XM_021996934.2"/>
</dbReference>
<dbReference type="GO" id="GO:0046872">
    <property type="term" value="F:metal ion binding"/>
    <property type="evidence" value="ECO:0007669"/>
    <property type="project" value="UniProtKB-KW"/>
</dbReference>
<evidence type="ECO:0000313" key="3">
    <source>
        <dbReference type="RefSeq" id="XP_021852626.2"/>
    </source>
</evidence>
<proteinExistence type="predicted"/>
<dbReference type="GO" id="GO:0005886">
    <property type="term" value="C:plasma membrane"/>
    <property type="evidence" value="ECO:0000318"/>
    <property type="project" value="GO_Central"/>
</dbReference>
<dbReference type="GO" id="GO:0009055">
    <property type="term" value="F:electron transfer activity"/>
    <property type="evidence" value="ECO:0007669"/>
    <property type="project" value="InterPro"/>
</dbReference>
<reference evidence="2" key="1">
    <citation type="journal article" date="2021" name="Nat. Commun.">
        <title>Genomic analyses provide insights into spinach domestication and the genetic basis of agronomic traits.</title>
        <authorList>
            <person name="Cai X."/>
            <person name="Sun X."/>
            <person name="Xu C."/>
            <person name="Sun H."/>
            <person name="Wang X."/>
            <person name="Ge C."/>
            <person name="Zhang Z."/>
            <person name="Wang Q."/>
            <person name="Fei Z."/>
            <person name="Jiao C."/>
            <person name="Wang Q."/>
        </authorList>
    </citation>
    <scope>NUCLEOTIDE SEQUENCE [LARGE SCALE GENOMIC DNA]</scope>
    <source>
        <strain evidence="2">cv. Varoflay</strain>
    </source>
</reference>
<dbReference type="KEGG" id="soe:130459080"/>
<reference evidence="3" key="2">
    <citation type="submission" date="2025-08" db="UniProtKB">
        <authorList>
            <consortium name="RefSeq"/>
        </authorList>
    </citation>
    <scope>IDENTIFICATION</scope>
    <source>
        <tissue evidence="3">Leaf</tissue>
    </source>
</reference>
<evidence type="ECO:0000259" key="1">
    <source>
        <dbReference type="PROSITE" id="PS51485"/>
    </source>
</evidence>
<dbReference type="Pfam" id="PF02298">
    <property type="entry name" value="Cu_bind_like"/>
    <property type="match status" value="1"/>
</dbReference>
<accession>A0A9R0JZ94</accession>
<feature type="domain" description="Phytocyanin" evidence="1">
    <location>
        <begin position="31"/>
        <end position="126"/>
    </location>
</feature>